<dbReference type="KEGG" id="bco:Bcell_0520"/>
<dbReference type="InterPro" id="IPR058625">
    <property type="entry name" value="MdtA-like_BSH"/>
</dbReference>
<dbReference type="eggNOG" id="COG0845">
    <property type="taxonomic scope" value="Bacteria"/>
</dbReference>
<dbReference type="SUPFAM" id="SSF111369">
    <property type="entry name" value="HlyD-like secretion proteins"/>
    <property type="match status" value="1"/>
</dbReference>
<comment type="similarity">
    <text evidence="2">Belongs to the membrane fusion protein (MFP) (TC 8.A.1) family.</text>
</comment>
<accession>E6TXI8</accession>
<evidence type="ECO:0000313" key="9">
    <source>
        <dbReference type="Proteomes" id="UP000001401"/>
    </source>
</evidence>
<evidence type="ECO:0000256" key="1">
    <source>
        <dbReference type="ARBA" id="ARBA00004196"/>
    </source>
</evidence>
<proteinExistence type="inferred from homology"/>
<dbReference type="EMBL" id="CP002394">
    <property type="protein sequence ID" value="ADU28802.1"/>
    <property type="molecule type" value="Genomic_DNA"/>
</dbReference>
<dbReference type="GO" id="GO:1990281">
    <property type="term" value="C:efflux pump complex"/>
    <property type="evidence" value="ECO:0007669"/>
    <property type="project" value="TreeGrafter"/>
</dbReference>
<comment type="subcellular location">
    <subcellularLocation>
        <location evidence="1">Cell envelope</location>
    </subcellularLocation>
</comment>
<dbReference type="InterPro" id="IPR006143">
    <property type="entry name" value="RND_pump_MFP"/>
</dbReference>
<dbReference type="AlphaFoldDB" id="E6TXI8"/>
<sequence length="348" mass="38432" precursor="true">MNLQNKSKKLNNTRILLSCLIALPLLLSGCSLLPQEEEMIAPPLVEPASVDYDLVEVQRGDITKKVTGTAYFVPVHSKNLFYEQSGGRLQHVEVKEGDIVEEGQLLAEIDTGNLVHDIEQLEIELAKADIRLKQVKGSGADSYSIELAELDKEGIELRLSQLRRQLATAQITSPIDGIITFVTAHKPGDYVDAYESIIQVADLSNLQLIYIASAANNISDVKVGMQVALQMNGEDMRGEVVQTPETVPEDVLENNSTQYSRSLLIDFPDGAPEDVQVGDSVSIEIVTERKEDTLVIPTNALREGFGRTYVHVLVDNRRRELDVEIGIESSTEVEILQGIEEGDEVILR</sequence>
<evidence type="ECO:0000313" key="8">
    <source>
        <dbReference type="EMBL" id="ADU28802.1"/>
    </source>
</evidence>
<dbReference type="Proteomes" id="UP000001401">
    <property type="component" value="Chromosome"/>
</dbReference>
<dbReference type="NCBIfam" id="TIGR01730">
    <property type="entry name" value="RND_mfp"/>
    <property type="match status" value="1"/>
</dbReference>
<evidence type="ECO:0000259" key="7">
    <source>
        <dbReference type="Pfam" id="PF25967"/>
    </source>
</evidence>
<dbReference type="HOGENOM" id="CLU_018816_3_0_9"/>
<keyword evidence="5" id="KW-0732">Signal</keyword>
<dbReference type="InterPro" id="IPR058627">
    <property type="entry name" value="MdtA-like_C"/>
</dbReference>
<dbReference type="Pfam" id="PF25917">
    <property type="entry name" value="BSH_RND"/>
    <property type="match status" value="1"/>
</dbReference>
<dbReference type="STRING" id="649639.Bcell_0520"/>
<reference evidence="8 9" key="1">
    <citation type="submission" date="2010-12" db="EMBL/GenBank/DDBJ databases">
        <title>Complete sequence of Bacillus cellulosilyticus DSM 2522.</title>
        <authorList>
            <consortium name="US DOE Joint Genome Institute"/>
            <person name="Lucas S."/>
            <person name="Copeland A."/>
            <person name="Lapidus A."/>
            <person name="Cheng J.-F."/>
            <person name="Bruce D."/>
            <person name="Goodwin L."/>
            <person name="Pitluck S."/>
            <person name="Chertkov O."/>
            <person name="Detter J.C."/>
            <person name="Han C."/>
            <person name="Tapia R."/>
            <person name="Land M."/>
            <person name="Hauser L."/>
            <person name="Jeffries C."/>
            <person name="Kyrpides N."/>
            <person name="Ivanova N."/>
            <person name="Mikhailova N."/>
            <person name="Brumm P."/>
            <person name="Mead D."/>
            <person name="Woyke T."/>
        </authorList>
    </citation>
    <scope>NUCLEOTIDE SEQUENCE [LARGE SCALE GENOMIC DNA]</scope>
    <source>
        <strain evidence="9">ATCC 21833 / DSM 2522 / FERM P-1141 / JCM 9156 / N-4</strain>
    </source>
</reference>
<evidence type="ECO:0000259" key="6">
    <source>
        <dbReference type="Pfam" id="PF25917"/>
    </source>
</evidence>
<dbReference type="GO" id="GO:0015562">
    <property type="term" value="F:efflux transmembrane transporter activity"/>
    <property type="evidence" value="ECO:0007669"/>
    <property type="project" value="TreeGrafter"/>
</dbReference>
<feature type="signal peptide" evidence="5">
    <location>
        <begin position="1"/>
        <end position="34"/>
    </location>
</feature>
<dbReference type="Gene3D" id="2.40.420.20">
    <property type="match status" value="1"/>
</dbReference>
<dbReference type="Pfam" id="PF25967">
    <property type="entry name" value="RND-MFP_C"/>
    <property type="match status" value="1"/>
</dbReference>
<dbReference type="Gene3D" id="2.40.50.100">
    <property type="match status" value="1"/>
</dbReference>
<feature type="domain" description="Multidrug resistance protein MdtA-like C-terminal permuted SH3" evidence="7">
    <location>
        <begin position="293"/>
        <end position="346"/>
    </location>
</feature>
<keyword evidence="4" id="KW-0175">Coiled coil</keyword>
<gene>
    <name evidence="8" type="ordered locus">Bcell_0520</name>
</gene>
<keyword evidence="3" id="KW-0813">Transport</keyword>
<protein>
    <submittedName>
        <fullName evidence="8">Efflux transporter, RND family, MFP subunit</fullName>
    </submittedName>
</protein>
<feature type="chain" id="PRO_5038609427" evidence="5">
    <location>
        <begin position="35"/>
        <end position="348"/>
    </location>
</feature>
<dbReference type="PANTHER" id="PTHR30469">
    <property type="entry name" value="MULTIDRUG RESISTANCE PROTEIN MDTA"/>
    <property type="match status" value="1"/>
</dbReference>
<dbReference type="OrthoDB" id="1817080at2"/>
<dbReference type="PANTHER" id="PTHR30469:SF33">
    <property type="entry name" value="SLR1207 PROTEIN"/>
    <property type="match status" value="1"/>
</dbReference>
<keyword evidence="9" id="KW-1185">Reference proteome</keyword>
<evidence type="ECO:0000256" key="5">
    <source>
        <dbReference type="SAM" id="SignalP"/>
    </source>
</evidence>
<dbReference type="PROSITE" id="PS51257">
    <property type="entry name" value="PROKAR_LIPOPROTEIN"/>
    <property type="match status" value="1"/>
</dbReference>
<evidence type="ECO:0000256" key="3">
    <source>
        <dbReference type="ARBA" id="ARBA00022448"/>
    </source>
</evidence>
<feature type="domain" description="Multidrug resistance protein MdtA-like barrel-sandwich hybrid" evidence="6">
    <location>
        <begin position="84"/>
        <end position="194"/>
    </location>
</feature>
<name>E6TXI8_EVAC2</name>
<dbReference type="RefSeq" id="WP_013487143.1">
    <property type="nucleotide sequence ID" value="NC_014829.1"/>
</dbReference>
<organism evidence="8 9">
    <name type="scientific">Evansella cellulosilytica (strain ATCC 21833 / DSM 2522 / FERM P-1141 / JCM 9156 / N-4)</name>
    <name type="common">Bacillus cellulosilyticus</name>
    <dbReference type="NCBI Taxonomy" id="649639"/>
    <lineage>
        <taxon>Bacteria</taxon>
        <taxon>Bacillati</taxon>
        <taxon>Bacillota</taxon>
        <taxon>Bacilli</taxon>
        <taxon>Bacillales</taxon>
        <taxon>Bacillaceae</taxon>
        <taxon>Evansella</taxon>
    </lineage>
</organism>
<evidence type="ECO:0000256" key="2">
    <source>
        <dbReference type="ARBA" id="ARBA00009477"/>
    </source>
</evidence>
<feature type="coiled-coil region" evidence="4">
    <location>
        <begin position="118"/>
        <end position="172"/>
    </location>
</feature>
<evidence type="ECO:0000256" key="4">
    <source>
        <dbReference type="SAM" id="Coils"/>
    </source>
</evidence>